<dbReference type="InterPro" id="IPR016187">
    <property type="entry name" value="CTDL_fold"/>
</dbReference>
<dbReference type="InterPro" id="IPR050111">
    <property type="entry name" value="C-type_lectin/snaclec_domain"/>
</dbReference>
<gene>
    <name evidence="6 7" type="primary">CLEC6A</name>
</gene>
<accession>A0ABM3XBB2</accession>
<keyword evidence="3" id="KW-0812">Transmembrane</keyword>
<evidence type="ECO:0000256" key="2">
    <source>
        <dbReference type="ARBA" id="ARBA00023157"/>
    </source>
</evidence>
<evidence type="ECO:0000256" key="1">
    <source>
        <dbReference type="ARBA" id="ARBA00022734"/>
    </source>
</evidence>
<evidence type="ECO:0000256" key="3">
    <source>
        <dbReference type="SAM" id="Phobius"/>
    </source>
</evidence>
<dbReference type="InterPro" id="IPR016186">
    <property type="entry name" value="C-type_lectin-like/link_sf"/>
</dbReference>
<keyword evidence="5" id="KW-1185">Reference proteome</keyword>
<evidence type="ECO:0000313" key="5">
    <source>
        <dbReference type="Proteomes" id="UP001652624"/>
    </source>
</evidence>
<dbReference type="InterPro" id="IPR033989">
    <property type="entry name" value="CD209-like_CTLD"/>
</dbReference>
<keyword evidence="3" id="KW-1133">Transmembrane helix</keyword>
<reference evidence="6 7" key="1">
    <citation type="submission" date="2025-05" db="UniProtKB">
        <authorList>
            <consortium name="RefSeq"/>
        </authorList>
    </citation>
    <scope>IDENTIFICATION</scope>
</reference>
<dbReference type="RefSeq" id="XP_060046113.1">
    <property type="nucleotide sequence ID" value="XM_060190130.1"/>
</dbReference>
<protein>
    <submittedName>
        <fullName evidence="6 7">C-type lectin domain family 6 member A isoform X1</fullName>
    </submittedName>
</protein>
<proteinExistence type="predicted"/>
<dbReference type="PROSITE" id="PS50041">
    <property type="entry name" value="C_TYPE_LECTIN_2"/>
    <property type="match status" value="1"/>
</dbReference>
<sequence>MEGLHIMPQEGQHQGREKAEWRSQARLWSVAMICIGLLSTCFIVGCVVTYQLTYGKTSTKLSQLHTYSSLTCFSEGTRGAEKVWGCCPGPWMSFGSSCYFISTERKFWAKSEKNCIALGAHLVVINTKAEQNFIIQHLNTSFAYFLGLSDPQGNGDWQWSDKTPYKENIRFWHNNEPNSPDERCATIVSWEKRGWAWNDVVCETNEYSICEMNKIYL</sequence>
<evidence type="ECO:0000313" key="6">
    <source>
        <dbReference type="RefSeq" id="XP_060046112.1"/>
    </source>
</evidence>
<dbReference type="CDD" id="cd03590">
    <property type="entry name" value="CLECT_DC-SIGN_like"/>
    <property type="match status" value="1"/>
</dbReference>
<evidence type="ECO:0000313" key="7">
    <source>
        <dbReference type="RefSeq" id="XP_060046113.1"/>
    </source>
</evidence>
<name>A0ABM3XBB2_ERIEU</name>
<dbReference type="Proteomes" id="UP001652624">
    <property type="component" value="Chromosome 4"/>
</dbReference>
<organism evidence="5 6">
    <name type="scientific">Erinaceus europaeus</name>
    <name type="common">Western European hedgehog</name>
    <dbReference type="NCBI Taxonomy" id="9365"/>
    <lineage>
        <taxon>Eukaryota</taxon>
        <taxon>Metazoa</taxon>
        <taxon>Chordata</taxon>
        <taxon>Craniata</taxon>
        <taxon>Vertebrata</taxon>
        <taxon>Euteleostomi</taxon>
        <taxon>Mammalia</taxon>
        <taxon>Eutheria</taxon>
        <taxon>Laurasiatheria</taxon>
        <taxon>Eulipotyphla</taxon>
        <taxon>Erinaceidae</taxon>
        <taxon>Erinaceinae</taxon>
        <taxon>Erinaceus</taxon>
    </lineage>
</organism>
<dbReference type="SMART" id="SM00034">
    <property type="entry name" value="CLECT"/>
    <property type="match status" value="1"/>
</dbReference>
<dbReference type="InterPro" id="IPR001304">
    <property type="entry name" value="C-type_lectin-like"/>
</dbReference>
<keyword evidence="2" id="KW-1015">Disulfide bond</keyword>
<dbReference type="RefSeq" id="XP_060046112.1">
    <property type="nucleotide sequence ID" value="XM_060190129.1"/>
</dbReference>
<keyword evidence="1" id="KW-0430">Lectin</keyword>
<dbReference type="Gene3D" id="3.10.100.10">
    <property type="entry name" value="Mannose-Binding Protein A, subunit A"/>
    <property type="match status" value="1"/>
</dbReference>
<feature type="transmembrane region" description="Helical" evidence="3">
    <location>
        <begin position="27"/>
        <end position="50"/>
    </location>
</feature>
<dbReference type="PANTHER" id="PTHR22803">
    <property type="entry name" value="MANNOSE, PHOSPHOLIPASE, LECTIN RECEPTOR RELATED"/>
    <property type="match status" value="1"/>
</dbReference>
<dbReference type="InterPro" id="IPR018378">
    <property type="entry name" value="C-type_lectin_CS"/>
</dbReference>
<keyword evidence="3" id="KW-0472">Membrane</keyword>
<dbReference type="Pfam" id="PF00059">
    <property type="entry name" value="Lectin_C"/>
    <property type="match status" value="1"/>
</dbReference>
<dbReference type="GeneID" id="103125087"/>
<evidence type="ECO:0000259" key="4">
    <source>
        <dbReference type="PROSITE" id="PS50041"/>
    </source>
</evidence>
<dbReference type="PROSITE" id="PS00615">
    <property type="entry name" value="C_TYPE_LECTIN_1"/>
    <property type="match status" value="1"/>
</dbReference>
<dbReference type="SUPFAM" id="SSF56436">
    <property type="entry name" value="C-type lectin-like"/>
    <property type="match status" value="1"/>
</dbReference>
<feature type="domain" description="C-type lectin" evidence="4">
    <location>
        <begin position="94"/>
        <end position="211"/>
    </location>
</feature>